<reference evidence="1 2" key="1">
    <citation type="journal article" date="2013" name="BMC Genomics">
        <title>Comparison of the complete genome sequence of two closely related isolates of 'Candidatus Phytoplasma australiense' reveals genome plasticity.</title>
        <authorList>
            <person name="Andersen M.T."/>
            <person name="Liefting L.W."/>
            <person name="Havukkala I."/>
            <person name="Beever R.E."/>
        </authorList>
    </citation>
    <scope>NUCLEOTIDE SEQUENCE [LARGE SCALE GENOMIC DNA]</scope>
    <source>
        <strain evidence="1 2">NZSb11</strain>
    </source>
</reference>
<evidence type="ECO:0000313" key="1">
    <source>
        <dbReference type="EMBL" id="AGL90006.1"/>
    </source>
</evidence>
<dbReference type="HOGENOM" id="CLU_3333587_0_0_14"/>
<gene>
    <name evidence="1" type="ORF">SLY_0080</name>
</gene>
<dbReference type="EMBL" id="CP002548">
    <property type="protein sequence ID" value="AGL90006.1"/>
    <property type="molecule type" value="Genomic_DNA"/>
</dbReference>
<accession>R4RNI0</accession>
<dbReference type="Proteomes" id="UP000013941">
    <property type="component" value="Chromosome"/>
</dbReference>
<protein>
    <submittedName>
        <fullName evidence="1">Uncharacterized protein</fullName>
    </submittedName>
</protein>
<dbReference type="KEGG" id="nzs:SLY_0080"/>
<evidence type="ECO:0000313" key="2">
    <source>
        <dbReference type="Proteomes" id="UP000013941"/>
    </source>
</evidence>
<proteinExistence type="predicted"/>
<dbReference type="PATRIC" id="fig|980422.3.peg.76"/>
<organism evidence="1 2">
    <name type="scientific">Strawberry lethal yellows phytoplasma (CPA) str. NZSb11</name>
    <dbReference type="NCBI Taxonomy" id="980422"/>
    <lineage>
        <taxon>Bacteria</taxon>
        <taxon>Bacillati</taxon>
        <taxon>Mycoplasmatota</taxon>
        <taxon>Mollicutes</taxon>
        <taxon>Acholeplasmatales</taxon>
        <taxon>Acholeplasmataceae</taxon>
        <taxon>Candidatus Phytoplasma</taxon>
        <taxon>16SrXII (Stolbur group)</taxon>
    </lineage>
</organism>
<sequence>MKVLETNYHFATIKTHLGMVETLDPRLKNYPNFFNLKK</sequence>
<dbReference type="AlphaFoldDB" id="R4RNI0"/>
<keyword evidence="2" id="KW-1185">Reference proteome</keyword>
<name>R4RNI0_PHYAS</name>